<protein>
    <submittedName>
        <fullName evidence="1">Uncharacterized protein</fullName>
    </submittedName>
</protein>
<evidence type="ECO:0000313" key="1">
    <source>
        <dbReference type="EMBL" id="ANC29960.1"/>
    </source>
</evidence>
<dbReference type="KEGG" id="ido:I598_0372"/>
<reference evidence="1 2" key="1">
    <citation type="submission" date="2016-01" db="EMBL/GenBank/DDBJ databases">
        <title>Complete genome sequence of a soil Actinobacterium, Isoptericola dokdonensis DS-3.</title>
        <authorList>
            <person name="Kwon S.-K."/>
            <person name="Kim J.F."/>
        </authorList>
    </citation>
    <scope>NUCLEOTIDE SEQUENCE [LARGE SCALE GENOMIC DNA]</scope>
    <source>
        <strain evidence="1 2">DS-3</strain>
    </source>
</reference>
<gene>
    <name evidence="1" type="ORF">I598_0372</name>
</gene>
<proteinExistence type="predicted"/>
<name>A0A161IIP4_9MICO</name>
<dbReference type="AlphaFoldDB" id="A0A161IIP4"/>
<evidence type="ECO:0000313" key="2">
    <source>
        <dbReference type="Proteomes" id="UP000076794"/>
    </source>
</evidence>
<dbReference type="Proteomes" id="UP000076794">
    <property type="component" value="Chromosome"/>
</dbReference>
<sequence>MHVLLVTAESDAPRPPAGGRTDASGALADVWRDAAPHCVVERLELPASAAPERTAAPVPGAAAERPAVLVPMTKLGLRSVASAPAAPHLARLADRVGAADLVVVHVDVLDTAALHAGPVADSAAAAAAHAVPVVVLTGADLTSRRAVAAAGVAGVHDVGAPWDAGRLARVAQTWCPPRRPV</sequence>
<organism evidence="1 2">
    <name type="scientific">Isoptericola dokdonensis DS-3</name>
    <dbReference type="NCBI Taxonomy" id="1300344"/>
    <lineage>
        <taxon>Bacteria</taxon>
        <taxon>Bacillati</taxon>
        <taxon>Actinomycetota</taxon>
        <taxon>Actinomycetes</taxon>
        <taxon>Micrococcales</taxon>
        <taxon>Promicromonosporaceae</taxon>
        <taxon>Isoptericola</taxon>
    </lineage>
</organism>
<dbReference type="STRING" id="1300344.I598_0372"/>
<dbReference type="PATRIC" id="fig|1300344.3.peg.372"/>
<accession>A0A161IIP4</accession>
<dbReference type="EMBL" id="CP014209">
    <property type="protein sequence ID" value="ANC29960.1"/>
    <property type="molecule type" value="Genomic_DNA"/>
</dbReference>
<keyword evidence="2" id="KW-1185">Reference proteome</keyword>
<dbReference type="RefSeq" id="WP_068200774.1">
    <property type="nucleotide sequence ID" value="NZ_CP014209.1"/>
</dbReference>
<dbReference type="OrthoDB" id="5149473at2"/>